<dbReference type="KEGG" id="spac:B1H29_32720"/>
<protein>
    <recommendedName>
        <fullName evidence="2">SHOCT domain-containing protein</fullName>
    </recommendedName>
</protein>
<name>A0A1S6JGZ6_9ACTN</name>
<dbReference type="EMBL" id="CP019724">
    <property type="protein sequence ID" value="AQS71024.1"/>
    <property type="molecule type" value="Genomic_DNA"/>
</dbReference>
<feature type="transmembrane region" description="Helical" evidence="1">
    <location>
        <begin position="15"/>
        <end position="34"/>
    </location>
</feature>
<dbReference type="OrthoDB" id="3748887at2"/>
<evidence type="ECO:0000259" key="2">
    <source>
        <dbReference type="Pfam" id="PF09851"/>
    </source>
</evidence>
<dbReference type="Pfam" id="PF09851">
    <property type="entry name" value="SHOCT"/>
    <property type="match status" value="1"/>
</dbReference>
<dbReference type="Proteomes" id="UP000189443">
    <property type="component" value="Chromosome"/>
</dbReference>
<keyword evidence="1" id="KW-0472">Membrane</keyword>
<evidence type="ECO:0000313" key="3">
    <source>
        <dbReference type="EMBL" id="AQS71024.1"/>
    </source>
</evidence>
<dbReference type="AlphaFoldDB" id="A0A1S6JGZ6"/>
<keyword evidence="1" id="KW-0812">Transmembrane</keyword>
<reference evidence="3 4" key="1">
    <citation type="submission" date="2017-02" db="EMBL/GenBank/DDBJ databases">
        <title>Streptomyces pactum ACT12 Genome sequencing and assembly.</title>
        <authorList>
            <person name="Xue Q."/>
            <person name="Yan X."/>
            <person name="Jia L."/>
            <person name="Yan H."/>
        </authorList>
    </citation>
    <scope>NUCLEOTIDE SEQUENCE [LARGE SCALE GENOMIC DNA]</scope>
    <source>
        <strain evidence="3 4">ACT12</strain>
    </source>
</reference>
<evidence type="ECO:0000256" key="1">
    <source>
        <dbReference type="SAM" id="Phobius"/>
    </source>
</evidence>
<accession>A0A1S6JGZ6</accession>
<evidence type="ECO:0000313" key="4">
    <source>
        <dbReference type="Proteomes" id="UP000189443"/>
    </source>
</evidence>
<keyword evidence="1" id="KW-1133">Transmembrane helix</keyword>
<sequence length="94" mass="10377">MQTLAHFGDGGPGPWILFFPVIWALVIAGGITLLRRTVWRGRRAPGRPPTVEDNSPISVLGRRFASGEIDEDEYWRRLSVLDEQFGRTGKGGAA</sequence>
<gene>
    <name evidence="3" type="ORF">B1H29_32720</name>
</gene>
<dbReference type="InterPro" id="IPR018649">
    <property type="entry name" value="SHOCT"/>
</dbReference>
<feature type="domain" description="SHOCT" evidence="2">
    <location>
        <begin position="56"/>
        <end position="81"/>
    </location>
</feature>
<proteinExistence type="predicted"/>
<keyword evidence="4" id="KW-1185">Reference proteome</keyword>
<dbReference type="RefSeq" id="WP_055420512.1">
    <property type="nucleotide sequence ID" value="NZ_CP019724.1"/>
</dbReference>
<organism evidence="3 4">
    <name type="scientific">Streptomyces pactum</name>
    <dbReference type="NCBI Taxonomy" id="68249"/>
    <lineage>
        <taxon>Bacteria</taxon>
        <taxon>Bacillati</taxon>
        <taxon>Actinomycetota</taxon>
        <taxon>Actinomycetes</taxon>
        <taxon>Kitasatosporales</taxon>
        <taxon>Streptomycetaceae</taxon>
        <taxon>Streptomyces</taxon>
    </lineage>
</organism>